<evidence type="ECO:0000313" key="1">
    <source>
        <dbReference type="EMBL" id="KAJ9073923.1"/>
    </source>
</evidence>
<gene>
    <name evidence="1" type="primary">ZBED1_2</name>
    <name evidence="1" type="ORF">DSO57_1039750</name>
</gene>
<accession>A0ACC2THA3</accession>
<name>A0ACC2THA3_9FUNG</name>
<organism evidence="1 2">
    <name type="scientific">Entomophthora muscae</name>
    <dbReference type="NCBI Taxonomy" id="34485"/>
    <lineage>
        <taxon>Eukaryota</taxon>
        <taxon>Fungi</taxon>
        <taxon>Fungi incertae sedis</taxon>
        <taxon>Zoopagomycota</taxon>
        <taxon>Entomophthoromycotina</taxon>
        <taxon>Entomophthoromycetes</taxon>
        <taxon>Entomophthorales</taxon>
        <taxon>Entomophthoraceae</taxon>
        <taxon>Entomophthora</taxon>
    </lineage>
</organism>
<dbReference type="EMBL" id="QTSX02002879">
    <property type="protein sequence ID" value="KAJ9073923.1"/>
    <property type="molecule type" value="Genomic_DNA"/>
</dbReference>
<dbReference type="Proteomes" id="UP001165960">
    <property type="component" value="Unassembled WGS sequence"/>
</dbReference>
<proteinExistence type="predicted"/>
<reference evidence="1" key="1">
    <citation type="submission" date="2022-04" db="EMBL/GenBank/DDBJ databases">
        <title>Genome of the entomopathogenic fungus Entomophthora muscae.</title>
        <authorList>
            <person name="Elya C."/>
            <person name="Lovett B.R."/>
            <person name="Lee E."/>
            <person name="Macias A.M."/>
            <person name="Hajek A.E."/>
            <person name="De Bivort B.L."/>
            <person name="Kasson M.T."/>
            <person name="De Fine Licht H.H."/>
            <person name="Stajich J.E."/>
        </authorList>
    </citation>
    <scope>NUCLEOTIDE SEQUENCE</scope>
    <source>
        <strain evidence="1">Berkeley</strain>
    </source>
</reference>
<keyword evidence="2" id="KW-1185">Reference proteome</keyword>
<sequence>MFVKVMSIQRAQRFTLNLKDNLFSLSNPNDTITFYLTLQLSFGFAMILTSFIRMDIPHNYKHNAEKPAFQILDPMDDQSSCILPDFNDSSQLSGDFSMDLAKSTEDSPRSQPVFRRKFRAWGLLGGYGHVIIENGVRKLQCTVGECSRVFSSKNSTTSTFNNHLVSFHGIKRPNPGNTVSASPASKSVTIKPKHHPVYLAKSIERCFLMDNIPLKVLNSLAFHQMLASACLAPSLESLVLPTIEELKAITMSNYHKYLPLVRGLLQRQSSISLTLGLLYNVGNESMLSVVAHFIDSNWVCQSIVIGMEHIDAIPTPSTVAETLLRVIANMEVSSKISSIVTEPTSFMLELGKVLTKESSTQEGFKFEAYQQVPCFAHVVARTCKAAILNGLGAPSLDFTKYEDVSKQRAVSSASRPTSILLNRIRISIMFLRTLAHSKVFEAQFANQPTPPLILDTPDRWDSTYRMLERFLAVRCQLNATLAACGNASLCFSTDEIRMAAQIAALLRLFAEISQAISADKKLTLAMAIYYFGILAEKLQPHPTEDAEFIKAAKAAALQELVKHFPQNRGNPLFICAMAMDPRHKLQYLEHPEKREVSTIRSREILVGEWNRSYKQAAVADLQPPTSLFAFNNAHFTQPSDELECYLGAPVLLCSDGSSNQEVLKYWHGQEKLLPNLCRMAKKYLAIPIRSDAAEDLLAPLKDPALDPPASSEAKPVREQTLLKHWYSHFDLEE</sequence>
<protein>
    <submittedName>
        <fullName evidence="1">Zinc finger BED domain-containing protein 1</fullName>
    </submittedName>
</protein>
<comment type="caution">
    <text evidence="1">The sequence shown here is derived from an EMBL/GenBank/DDBJ whole genome shotgun (WGS) entry which is preliminary data.</text>
</comment>
<evidence type="ECO:0000313" key="2">
    <source>
        <dbReference type="Proteomes" id="UP001165960"/>
    </source>
</evidence>